<keyword evidence="5" id="KW-0349">Heme</keyword>
<evidence type="ECO:0000256" key="3">
    <source>
        <dbReference type="ARBA" id="ARBA00022448"/>
    </source>
</evidence>
<keyword evidence="6 12" id="KW-0812">Transmembrane</keyword>
<keyword evidence="8" id="KW-0249">Electron transport</keyword>
<protein>
    <submittedName>
        <fullName evidence="14">Cytochrome c nitrite reductase small subunit</fullName>
    </submittedName>
</protein>
<name>A0ABQ5QEU5_9BACT</name>
<dbReference type="Proteomes" id="UP001165069">
    <property type="component" value="Unassembled WGS sequence"/>
</dbReference>
<accession>A0ABQ5QEU5</accession>
<evidence type="ECO:0000313" key="14">
    <source>
        <dbReference type="EMBL" id="GLH72883.1"/>
    </source>
</evidence>
<dbReference type="InterPro" id="IPR038266">
    <property type="entry name" value="NapC/NirT_cytc_sf"/>
</dbReference>
<organism evidence="14 15">
    <name type="scientific">Geothrix limicola</name>
    <dbReference type="NCBI Taxonomy" id="2927978"/>
    <lineage>
        <taxon>Bacteria</taxon>
        <taxon>Pseudomonadati</taxon>
        <taxon>Acidobacteriota</taxon>
        <taxon>Holophagae</taxon>
        <taxon>Holophagales</taxon>
        <taxon>Holophagaceae</taxon>
        <taxon>Geothrix</taxon>
    </lineage>
</organism>
<dbReference type="Gene3D" id="1.10.3820.10">
    <property type="entry name" value="Di-heme elbow motif domain"/>
    <property type="match status" value="1"/>
</dbReference>
<evidence type="ECO:0000256" key="11">
    <source>
        <dbReference type="ARBA" id="ARBA00023136"/>
    </source>
</evidence>
<dbReference type="InterPro" id="IPR036280">
    <property type="entry name" value="Multihaem_cyt_sf"/>
</dbReference>
<evidence type="ECO:0000313" key="15">
    <source>
        <dbReference type="Proteomes" id="UP001165069"/>
    </source>
</evidence>
<comment type="caution">
    <text evidence="14">The sequence shown here is derived from an EMBL/GenBank/DDBJ whole genome shotgun (WGS) entry which is preliminary data.</text>
</comment>
<dbReference type="EMBL" id="BSDE01000002">
    <property type="protein sequence ID" value="GLH72883.1"/>
    <property type="molecule type" value="Genomic_DNA"/>
</dbReference>
<evidence type="ECO:0000256" key="1">
    <source>
        <dbReference type="ARBA" id="ARBA00004236"/>
    </source>
</evidence>
<keyword evidence="15" id="KW-1185">Reference proteome</keyword>
<evidence type="ECO:0000259" key="13">
    <source>
        <dbReference type="Pfam" id="PF03264"/>
    </source>
</evidence>
<comment type="similarity">
    <text evidence="2">Belongs to the NapC/NirT/NrfH family.</text>
</comment>
<evidence type="ECO:0000256" key="7">
    <source>
        <dbReference type="ARBA" id="ARBA00022723"/>
    </source>
</evidence>
<evidence type="ECO:0000256" key="8">
    <source>
        <dbReference type="ARBA" id="ARBA00022982"/>
    </source>
</evidence>
<evidence type="ECO:0000256" key="6">
    <source>
        <dbReference type="ARBA" id="ARBA00022692"/>
    </source>
</evidence>
<feature type="domain" description="NapC/NirT cytochrome c N-terminal" evidence="13">
    <location>
        <begin position="31"/>
        <end position="179"/>
    </location>
</feature>
<keyword evidence="4" id="KW-1003">Cell membrane</keyword>
<evidence type="ECO:0000256" key="5">
    <source>
        <dbReference type="ARBA" id="ARBA00022617"/>
    </source>
</evidence>
<keyword evidence="3" id="KW-0813">Transport</keyword>
<comment type="subcellular location">
    <subcellularLocation>
        <location evidence="1">Cell membrane</location>
    </subcellularLocation>
</comment>
<evidence type="ECO:0000256" key="4">
    <source>
        <dbReference type="ARBA" id="ARBA00022475"/>
    </source>
</evidence>
<evidence type="ECO:0000256" key="9">
    <source>
        <dbReference type="ARBA" id="ARBA00022989"/>
    </source>
</evidence>
<dbReference type="InterPro" id="IPR017571">
    <property type="entry name" value="NrfH"/>
</dbReference>
<evidence type="ECO:0000256" key="10">
    <source>
        <dbReference type="ARBA" id="ARBA00023004"/>
    </source>
</evidence>
<dbReference type="PANTHER" id="PTHR30333:SF1">
    <property type="entry name" value="CYTOCHROME C-TYPE PROTEIN NAPC"/>
    <property type="match status" value="1"/>
</dbReference>
<evidence type="ECO:0000256" key="2">
    <source>
        <dbReference type="ARBA" id="ARBA00007395"/>
    </source>
</evidence>
<dbReference type="Pfam" id="PF03264">
    <property type="entry name" value="Cytochrom_NNT"/>
    <property type="match status" value="1"/>
</dbReference>
<dbReference type="SUPFAM" id="SSF48695">
    <property type="entry name" value="Multiheme cytochromes"/>
    <property type="match status" value="1"/>
</dbReference>
<proteinExistence type="inferred from homology"/>
<dbReference type="InterPro" id="IPR005126">
    <property type="entry name" value="NapC/NirT_cyt_c_N"/>
</dbReference>
<evidence type="ECO:0000256" key="12">
    <source>
        <dbReference type="SAM" id="Phobius"/>
    </source>
</evidence>
<gene>
    <name evidence="14" type="primary">nrfC</name>
    <name evidence="14" type="ORF">GETHLI_13850</name>
</gene>
<keyword evidence="9 12" id="KW-1133">Transmembrane helix</keyword>
<dbReference type="NCBIfam" id="TIGR03153">
    <property type="entry name" value="cytochr_NrfH"/>
    <property type="match status" value="1"/>
</dbReference>
<dbReference type="InterPro" id="IPR051174">
    <property type="entry name" value="Cytochrome_c-type_ET"/>
</dbReference>
<reference evidence="14 15" key="1">
    <citation type="journal article" date="2023" name="Antonie Van Leeuwenhoek">
        <title>Mesoterricola silvestris gen. nov., sp. nov., Mesoterricola sediminis sp. nov., Geothrix oryzae sp. nov., Geothrix edaphica sp. nov., Geothrix rubra sp. nov., and Geothrix limicola sp. nov., six novel members of Acidobacteriota isolated from soils.</title>
        <authorList>
            <person name="Itoh H."/>
            <person name="Sugisawa Y."/>
            <person name="Mise K."/>
            <person name="Xu Z."/>
            <person name="Kuniyasu M."/>
            <person name="Ushijima N."/>
            <person name="Kawano K."/>
            <person name="Kobayashi E."/>
            <person name="Shiratori Y."/>
            <person name="Masuda Y."/>
            <person name="Senoo K."/>
        </authorList>
    </citation>
    <scope>NUCLEOTIDE SEQUENCE [LARGE SCALE GENOMIC DNA]</scope>
    <source>
        <strain evidence="14 15">Red804</strain>
    </source>
</reference>
<keyword evidence="10" id="KW-0408">Iron</keyword>
<feature type="transmembrane region" description="Helical" evidence="12">
    <location>
        <begin position="24"/>
        <end position="47"/>
    </location>
</feature>
<sequence length="182" mass="19821">MLSLVPGRCRSPDVDAPVSGKRRLLFFSLAASVFLGVFLGSGAYTFVSAHGTSYLSNDPQVCVNCHIMREDYDGWQHASHHAVAVCNDCHLPHDNVVNKLFVKASNGYHHSKAFTLLNFAEPIRIKPGNAKVLEDNCLRCHGELTSEITAHGTLGVPTDPTRKADLYGCVRCHQGVGHGPTR</sequence>
<keyword evidence="7" id="KW-0479">Metal-binding</keyword>
<keyword evidence="11 12" id="KW-0472">Membrane</keyword>
<dbReference type="PANTHER" id="PTHR30333">
    <property type="entry name" value="CYTOCHROME C-TYPE PROTEIN"/>
    <property type="match status" value="1"/>
</dbReference>